<gene>
    <name evidence="2" type="ORF">MSAN_02345500</name>
</gene>
<evidence type="ECO:0000313" key="3">
    <source>
        <dbReference type="Proteomes" id="UP000623467"/>
    </source>
</evidence>
<keyword evidence="3" id="KW-1185">Reference proteome</keyword>
<feature type="region of interest" description="Disordered" evidence="1">
    <location>
        <begin position="1"/>
        <end position="26"/>
    </location>
</feature>
<feature type="region of interest" description="Disordered" evidence="1">
    <location>
        <begin position="1055"/>
        <end position="1075"/>
    </location>
</feature>
<comment type="caution">
    <text evidence="2">The sequence shown here is derived from an EMBL/GenBank/DDBJ whole genome shotgun (WGS) entry which is preliminary data.</text>
</comment>
<organism evidence="2 3">
    <name type="scientific">Mycena sanguinolenta</name>
    <dbReference type="NCBI Taxonomy" id="230812"/>
    <lineage>
        <taxon>Eukaryota</taxon>
        <taxon>Fungi</taxon>
        <taxon>Dikarya</taxon>
        <taxon>Basidiomycota</taxon>
        <taxon>Agaricomycotina</taxon>
        <taxon>Agaricomycetes</taxon>
        <taxon>Agaricomycetidae</taxon>
        <taxon>Agaricales</taxon>
        <taxon>Marasmiineae</taxon>
        <taxon>Mycenaceae</taxon>
        <taxon>Mycena</taxon>
    </lineage>
</organism>
<proteinExistence type="predicted"/>
<name>A0A8H6X737_9AGAR</name>
<dbReference type="Proteomes" id="UP000623467">
    <property type="component" value="Unassembled WGS sequence"/>
</dbReference>
<protein>
    <submittedName>
        <fullName evidence="2">Uncharacterized protein</fullName>
    </submittedName>
</protein>
<dbReference type="AlphaFoldDB" id="A0A8H6X737"/>
<evidence type="ECO:0000256" key="1">
    <source>
        <dbReference type="SAM" id="MobiDB-lite"/>
    </source>
</evidence>
<dbReference type="EMBL" id="JACAZH010000041">
    <property type="protein sequence ID" value="KAF7335347.1"/>
    <property type="molecule type" value="Genomic_DNA"/>
</dbReference>
<sequence length="1202" mass="136120">MRASTSSPGGRTISSSGVSKKRMRDSPKATQLELQQKWHHFNYFFGRHLNKDPRTTAYYPFFETDVAVMSLLAWLQVFGEPVFMPTALDSDWLLTMRDDKAFFFSLFKDPVIYRSSVAAGGDAAYWNGLQALARLAPNDTSEKKSILSPWVTAKIYDFTADNVQRASVCHEDLRTLSWAPTIIPFVVRRYAELHADAKPIPDIEQQKMLADLLASEYAQYMTPSLIFYGAGDERRYMYIPGVISRVFFLLPRLVDELPELYPHSEPASEDDVYHTLHGLLRLGYVYLEESDHNADERALSGAMEQFLILLRRRDDLNLGCFRDYLLSLTGLVTKLAALWELAPPGWHHLMFTTGHREIRRPWPELHPDTAETAYFQDLFRSSRSPLELRSEVEGASLYDALDNPLVALRTAQADAVRAASEWAQTPAGTVSYELYMQLCDRLEGVEVEHSKGSLTYTDVFLIRLHFLARLGQAHSDNADRSIDIYTQHDDLQLPGYAVVSRWKIRAARVLRPLHVDFAETRETFLFEEDFDTLWAQLPLGRIRLRADELEEDGAHIREFHSYSAEMQLQLVTLREVFDDELESGISLAECIERVCTDATYATQRLQGIIHPKFLEQIVQSFISLERLPSGTTSSITFPCSAANTTPALHWDHAWETQGWTQEVHMASFLRIWHMVTQQGLALTSRSQHRLTTIIEITDAVSAANLELLGTLLCLMAPPPDLARSIPAMKSWIRELSDPKKQTTLDLARITFRRDIVPWHFLPGLLAACDDEWKTSGLLFEAFLALHHNELEELGRVLQCMRDPNLRSLARRVFSRYLQALGAWQKPLTIDGKVHGRATQPATDLFVVVAEAFLSQIALRHSYLTDESQRHAMSPAMWSALFVDATAHIVFQVVPRREGSRPSITRNPSEVWRALLEVQLDFQGVGLPQIPFDQLFLFLDLAAESPIELQAVHFALVAYLLIARPELLPLLTAQLTAQLKLSSPLKTAVQNVPWRWADILAIHVLLDLNDEDYLEQREAKLIQPRLAAQGRRYPAGSLHHLLRDVGNLMKRWRHQHTQTQTAPRVEEAPKGSYGGSRDDPIFRKYAAHLRACSLPQTEAPTYQAGVGSIDQGPIVLEDYVLGDAVRTSAESLLTVLESDREDPAHPSTKRSLRLGSIQSHDPPPELVINLRLALGKALVAASYISAVPKFEEWDGGRHKWAPL</sequence>
<accession>A0A8H6X737</accession>
<reference evidence="2" key="1">
    <citation type="submission" date="2020-05" db="EMBL/GenBank/DDBJ databases">
        <title>Mycena genomes resolve the evolution of fungal bioluminescence.</title>
        <authorList>
            <person name="Tsai I.J."/>
        </authorList>
    </citation>
    <scope>NUCLEOTIDE SEQUENCE</scope>
    <source>
        <strain evidence="2">160909Yilan</strain>
    </source>
</reference>
<feature type="region of interest" description="Disordered" evidence="1">
    <location>
        <begin position="1137"/>
        <end position="1157"/>
    </location>
</feature>
<evidence type="ECO:0000313" key="2">
    <source>
        <dbReference type="EMBL" id="KAF7335347.1"/>
    </source>
</evidence>
<feature type="compositionally biased region" description="Polar residues" evidence="1">
    <location>
        <begin position="1"/>
        <end position="18"/>
    </location>
</feature>